<dbReference type="Gene3D" id="1.10.3300.10">
    <property type="entry name" value="Jann2411-like domain"/>
    <property type="match status" value="1"/>
</dbReference>
<comment type="caution">
    <text evidence="3">The sequence shown here is derived from an EMBL/GenBank/DDBJ whole genome shotgun (WGS) entry which is preliminary data.</text>
</comment>
<keyword evidence="4" id="KW-1185">Reference proteome</keyword>
<reference evidence="3" key="1">
    <citation type="submission" date="2022-06" db="EMBL/GenBank/DDBJ databases">
        <title>Genomic Encyclopedia of Archaeal and Bacterial Type Strains, Phase II (KMG-II): from individual species to whole genera.</title>
        <authorList>
            <person name="Goeker M."/>
        </authorList>
    </citation>
    <scope>NUCLEOTIDE SEQUENCE</scope>
    <source>
        <strain evidence="3">DSM 43935</strain>
    </source>
</reference>
<feature type="compositionally biased region" description="Basic and acidic residues" evidence="1">
    <location>
        <begin position="18"/>
        <end position="33"/>
    </location>
</feature>
<sequence length="165" mass="18628">MPTPEGILLPLLNSRPVDNGRQHDALADPDEGRRWLRDHGGQGTEAELAHLRRARDLLDAVVRGNAPAEDLAPLLRGVRRVPVLRDGELDWELQVEPDTGPAVRAVLEWAELRERAPGRLRPCANPECRLFLIDRSRANRARWCSMSGCGNRLKARRHYERTRGA</sequence>
<dbReference type="InterPro" id="IPR021005">
    <property type="entry name" value="Znf_CGNR"/>
</dbReference>
<dbReference type="PANTHER" id="PTHR35525:SF3">
    <property type="entry name" value="BLL6575 PROTEIN"/>
    <property type="match status" value="1"/>
</dbReference>
<dbReference type="InterPro" id="IPR010852">
    <property type="entry name" value="ABATE"/>
</dbReference>
<dbReference type="SUPFAM" id="SSF160904">
    <property type="entry name" value="Jann2411-like"/>
    <property type="match status" value="1"/>
</dbReference>
<gene>
    <name evidence="3" type="ORF">LX83_007389</name>
</gene>
<evidence type="ECO:0000256" key="1">
    <source>
        <dbReference type="SAM" id="MobiDB-lite"/>
    </source>
</evidence>
<evidence type="ECO:0000313" key="3">
    <source>
        <dbReference type="EMBL" id="MCP2170498.1"/>
    </source>
</evidence>
<dbReference type="AlphaFoldDB" id="A0AAE3KQ24"/>
<proteinExistence type="predicted"/>
<feature type="domain" description="Zinc finger CGNR" evidence="2">
    <location>
        <begin position="119"/>
        <end position="161"/>
    </location>
</feature>
<accession>A0AAE3KQ24</accession>
<protein>
    <submittedName>
        <fullName evidence="3">Conserved protein containing a Zn-ribbon-like motif, possibly RNA-binding</fullName>
    </submittedName>
</protein>
<evidence type="ECO:0000313" key="4">
    <source>
        <dbReference type="Proteomes" id="UP001206128"/>
    </source>
</evidence>
<dbReference type="Proteomes" id="UP001206128">
    <property type="component" value="Unassembled WGS sequence"/>
</dbReference>
<dbReference type="RefSeq" id="WP_253780938.1">
    <property type="nucleotide sequence ID" value="NZ_JAMTCK010000043.1"/>
</dbReference>
<dbReference type="Pfam" id="PF07336">
    <property type="entry name" value="ABATE"/>
    <property type="match status" value="1"/>
</dbReference>
<name>A0AAE3KQ24_9PSEU</name>
<dbReference type="Pfam" id="PF11706">
    <property type="entry name" value="zf-CGNR"/>
    <property type="match status" value="1"/>
</dbReference>
<dbReference type="EMBL" id="JAMTCK010000043">
    <property type="protein sequence ID" value="MCP2170498.1"/>
    <property type="molecule type" value="Genomic_DNA"/>
</dbReference>
<dbReference type="PANTHER" id="PTHR35525">
    <property type="entry name" value="BLL6575 PROTEIN"/>
    <property type="match status" value="1"/>
</dbReference>
<feature type="region of interest" description="Disordered" evidence="1">
    <location>
        <begin position="1"/>
        <end position="33"/>
    </location>
</feature>
<evidence type="ECO:0000259" key="2">
    <source>
        <dbReference type="Pfam" id="PF11706"/>
    </source>
</evidence>
<organism evidence="3 4">
    <name type="scientific">Goodfellowiella coeruleoviolacea</name>
    <dbReference type="NCBI Taxonomy" id="334858"/>
    <lineage>
        <taxon>Bacteria</taxon>
        <taxon>Bacillati</taxon>
        <taxon>Actinomycetota</taxon>
        <taxon>Actinomycetes</taxon>
        <taxon>Pseudonocardiales</taxon>
        <taxon>Pseudonocardiaceae</taxon>
        <taxon>Goodfellowiella</taxon>
    </lineage>
</organism>
<dbReference type="InterPro" id="IPR023286">
    <property type="entry name" value="ABATE_dom_sf"/>
</dbReference>